<evidence type="ECO:0000256" key="18">
    <source>
        <dbReference type="ARBA" id="ARBA00049298"/>
    </source>
</evidence>
<proteinExistence type="inferred from homology"/>
<dbReference type="InterPro" id="IPR001129">
    <property type="entry name" value="Membr-assoc_MAPEG"/>
</dbReference>
<dbReference type="GO" id="GO:0006629">
    <property type="term" value="P:lipid metabolic process"/>
    <property type="evidence" value="ECO:0007669"/>
    <property type="project" value="UniProtKB-KW"/>
</dbReference>
<evidence type="ECO:0000256" key="5">
    <source>
        <dbReference type="ARBA" id="ARBA00022787"/>
    </source>
</evidence>
<evidence type="ECO:0000256" key="17">
    <source>
        <dbReference type="ARBA" id="ARBA00043664"/>
    </source>
</evidence>
<dbReference type="GeneTree" id="ENSGT00940000165706"/>
<keyword evidence="3" id="KW-0808">Transferase</keyword>
<dbReference type="SUPFAM" id="SSF161084">
    <property type="entry name" value="MAPEG domain-like"/>
    <property type="match status" value="1"/>
</dbReference>
<evidence type="ECO:0000256" key="22">
    <source>
        <dbReference type="ARBA" id="ARBA00076908"/>
    </source>
</evidence>
<keyword evidence="6 23" id="KW-1133">Transmembrane helix</keyword>
<dbReference type="PANTHER" id="PTHR10250">
    <property type="entry name" value="MICROSOMAL GLUTATHIONE S-TRANSFERASE"/>
    <property type="match status" value="1"/>
</dbReference>
<dbReference type="InterPro" id="IPR050997">
    <property type="entry name" value="MAPEG"/>
</dbReference>
<reference evidence="24" key="2">
    <citation type="submission" date="2025-09" db="UniProtKB">
        <authorList>
            <consortium name="Ensembl"/>
        </authorList>
    </citation>
    <scope>IDENTIFICATION</scope>
</reference>
<comment type="similarity">
    <text evidence="2">Belongs to the MAPEG family.</text>
</comment>
<comment type="subcellular location">
    <subcellularLocation>
        <location evidence="1">Mitochondrion outer membrane</location>
        <topology evidence="1">Multi-pass membrane protein</topology>
    </subcellularLocation>
</comment>
<evidence type="ECO:0000256" key="13">
    <source>
        <dbReference type="ARBA" id="ARBA00023288"/>
    </source>
</evidence>
<evidence type="ECO:0000256" key="20">
    <source>
        <dbReference type="ARBA" id="ARBA00069748"/>
    </source>
</evidence>
<keyword evidence="7" id="KW-0560">Oxidoreductase</keyword>
<accession>A0A8C5ML08</accession>
<evidence type="ECO:0000256" key="9">
    <source>
        <dbReference type="ARBA" id="ARBA00023128"/>
    </source>
</evidence>
<keyword evidence="12" id="KW-0456">Lyase</keyword>
<evidence type="ECO:0000256" key="10">
    <source>
        <dbReference type="ARBA" id="ARBA00023136"/>
    </source>
</evidence>
<comment type="catalytic activity">
    <reaction evidence="17">
        <text>(5S)-hydroperoxy-(6E,8Z,11Z,14Z)-eicosatetraenoate + 2 glutathione = (5S)-hydroxy-(6E,8Z,11Z,14Z)-eicosatetraenoate + glutathione disulfide + H2O</text>
        <dbReference type="Rhea" id="RHEA:48620"/>
        <dbReference type="ChEBI" id="CHEBI:15377"/>
        <dbReference type="ChEBI" id="CHEBI:57450"/>
        <dbReference type="ChEBI" id="CHEBI:57925"/>
        <dbReference type="ChEBI" id="CHEBI:58297"/>
        <dbReference type="ChEBI" id="CHEBI:90632"/>
    </reaction>
    <physiologicalReaction direction="left-to-right" evidence="17">
        <dbReference type="Rhea" id="RHEA:48621"/>
    </physiologicalReaction>
</comment>
<dbReference type="AlphaFoldDB" id="A0A8C5ML08"/>
<evidence type="ECO:0000256" key="1">
    <source>
        <dbReference type="ARBA" id="ARBA00004374"/>
    </source>
</evidence>
<dbReference type="Ensembl" id="ENSLLET00000014037.1">
    <property type="protein sequence ID" value="ENSLLEP00000013511.1"/>
    <property type="gene ID" value="ENSLLEG00000008560.1"/>
</dbReference>
<comment type="catalytic activity">
    <reaction evidence="19">
        <text>15-deoxy-Delta(12,14)-prostaglandin J2 + glutathione = 15-deoxy-Delta(12,14)-prostaglandin J2-S-(R)-glutathione</text>
        <dbReference type="Rhea" id="RHEA:75963"/>
        <dbReference type="ChEBI" id="CHEBI:57925"/>
        <dbReference type="ChEBI" id="CHEBI:85236"/>
        <dbReference type="ChEBI" id="CHEBI:194498"/>
    </reaction>
    <physiologicalReaction direction="left-to-right" evidence="19">
        <dbReference type="Rhea" id="RHEA:75964"/>
    </physiologicalReaction>
</comment>
<evidence type="ECO:0000256" key="3">
    <source>
        <dbReference type="ARBA" id="ARBA00022679"/>
    </source>
</evidence>
<keyword evidence="11" id="KW-0564">Palmitate</keyword>
<dbReference type="GO" id="GO:0004364">
    <property type="term" value="F:glutathione transferase activity"/>
    <property type="evidence" value="ECO:0007669"/>
    <property type="project" value="TreeGrafter"/>
</dbReference>
<comment type="catalytic activity">
    <reaction evidence="18">
        <text>leukotriene C4 = leukotriene A4 + glutathione</text>
        <dbReference type="Rhea" id="RHEA:17617"/>
        <dbReference type="ChEBI" id="CHEBI:57463"/>
        <dbReference type="ChEBI" id="CHEBI:57925"/>
        <dbReference type="ChEBI" id="CHEBI:57973"/>
        <dbReference type="EC" id="4.4.1.20"/>
    </reaction>
    <physiologicalReaction direction="right-to-left" evidence="18">
        <dbReference type="Rhea" id="RHEA:17619"/>
    </physiologicalReaction>
</comment>
<dbReference type="PANTHER" id="PTHR10250:SF19">
    <property type="entry name" value="MICROSOMAL GLUTATHIONE S-TRANSFERASE 3B"/>
    <property type="match status" value="1"/>
</dbReference>
<evidence type="ECO:0000313" key="24">
    <source>
        <dbReference type="Ensembl" id="ENSLLEP00000013511.1"/>
    </source>
</evidence>
<dbReference type="GO" id="GO:0005635">
    <property type="term" value="C:nuclear envelope"/>
    <property type="evidence" value="ECO:0007669"/>
    <property type="project" value="TreeGrafter"/>
</dbReference>
<feature type="transmembrane region" description="Helical" evidence="23">
    <location>
        <begin position="12"/>
        <end position="32"/>
    </location>
</feature>
<keyword evidence="8" id="KW-0443">Lipid metabolism</keyword>
<evidence type="ECO:0000256" key="23">
    <source>
        <dbReference type="SAM" id="Phobius"/>
    </source>
</evidence>
<keyword evidence="10 23" id="KW-0472">Membrane</keyword>
<dbReference type="GO" id="GO:0004464">
    <property type="term" value="F:leukotriene-C4 synthase activity"/>
    <property type="evidence" value="ECO:0007669"/>
    <property type="project" value="UniProtKB-EC"/>
</dbReference>
<evidence type="ECO:0000256" key="4">
    <source>
        <dbReference type="ARBA" id="ARBA00022692"/>
    </source>
</evidence>
<dbReference type="OrthoDB" id="410651at2759"/>
<dbReference type="GO" id="GO:0005741">
    <property type="term" value="C:mitochondrial outer membrane"/>
    <property type="evidence" value="ECO:0007669"/>
    <property type="project" value="UniProtKB-SubCell"/>
</dbReference>
<dbReference type="Gene3D" id="1.20.120.550">
    <property type="entry name" value="Membrane associated eicosanoid/glutathione metabolism-like domain"/>
    <property type="match status" value="1"/>
</dbReference>
<keyword evidence="4 23" id="KW-0812">Transmembrane</keyword>
<evidence type="ECO:0000256" key="12">
    <source>
        <dbReference type="ARBA" id="ARBA00023239"/>
    </source>
</evidence>
<evidence type="ECO:0000256" key="19">
    <source>
        <dbReference type="ARBA" id="ARBA00051411"/>
    </source>
</evidence>
<dbReference type="Proteomes" id="UP000694569">
    <property type="component" value="Unplaced"/>
</dbReference>
<evidence type="ECO:0000256" key="14">
    <source>
        <dbReference type="ARBA" id="ARBA00037884"/>
    </source>
</evidence>
<evidence type="ECO:0000256" key="7">
    <source>
        <dbReference type="ARBA" id="ARBA00023002"/>
    </source>
</evidence>
<keyword evidence="13" id="KW-0449">Lipoprotein</keyword>
<organism evidence="24 25">
    <name type="scientific">Leptobrachium leishanense</name>
    <name type="common">Leishan spiny toad</name>
    <dbReference type="NCBI Taxonomy" id="445787"/>
    <lineage>
        <taxon>Eukaryota</taxon>
        <taxon>Metazoa</taxon>
        <taxon>Chordata</taxon>
        <taxon>Craniata</taxon>
        <taxon>Vertebrata</taxon>
        <taxon>Euteleostomi</taxon>
        <taxon>Amphibia</taxon>
        <taxon>Batrachia</taxon>
        <taxon>Anura</taxon>
        <taxon>Pelobatoidea</taxon>
        <taxon>Megophryidae</taxon>
        <taxon>Leptobrachium</taxon>
    </lineage>
</organism>
<keyword evidence="5" id="KW-1000">Mitochondrion outer membrane</keyword>
<evidence type="ECO:0000256" key="21">
    <source>
        <dbReference type="ARBA" id="ARBA00075145"/>
    </source>
</evidence>
<evidence type="ECO:0000256" key="8">
    <source>
        <dbReference type="ARBA" id="ARBA00023098"/>
    </source>
</evidence>
<keyword evidence="9" id="KW-0496">Mitochondrion</keyword>
<keyword evidence="25" id="KW-1185">Reference proteome</keyword>
<evidence type="ECO:0000256" key="15">
    <source>
        <dbReference type="ARBA" id="ARBA00037916"/>
    </source>
</evidence>
<dbReference type="EC" id="4.4.1.20" evidence="16"/>
<evidence type="ECO:0000313" key="25">
    <source>
        <dbReference type="Proteomes" id="UP000694569"/>
    </source>
</evidence>
<evidence type="ECO:0000256" key="2">
    <source>
        <dbReference type="ARBA" id="ARBA00010459"/>
    </source>
</evidence>
<dbReference type="GO" id="GO:0005783">
    <property type="term" value="C:endoplasmic reticulum"/>
    <property type="evidence" value="ECO:0007669"/>
    <property type="project" value="TreeGrafter"/>
</dbReference>
<evidence type="ECO:0000256" key="16">
    <source>
        <dbReference type="ARBA" id="ARBA00039056"/>
    </source>
</evidence>
<comment type="pathway">
    <text evidence="15">Lipid metabolism; arachidonate metabolism.</text>
</comment>
<protein>
    <recommendedName>
        <fullName evidence="20">Glutathione S-transferase 3, mitochondrial</fullName>
        <ecNumber evidence="16">4.4.1.20</ecNumber>
    </recommendedName>
    <alternativeName>
        <fullName evidence="21">Glutathione peroxidase MGST3</fullName>
    </alternativeName>
    <alternativeName>
        <fullName evidence="22">LTC4 synthase MGST3</fullName>
    </alternativeName>
</protein>
<reference evidence="24" key="1">
    <citation type="submission" date="2025-08" db="UniProtKB">
        <authorList>
            <consortium name="Ensembl"/>
        </authorList>
    </citation>
    <scope>IDENTIFICATION</scope>
</reference>
<feature type="transmembrane region" description="Helical" evidence="23">
    <location>
        <begin position="74"/>
        <end position="96"/>
    </location>
</feature>
<dbReference type="GO" id="GO:0006691">
    <property type="term" value="P:leukotriene metabolic process"/>
    <property type="evidence" value="ECO:0007669"/>
    <property type="project" value="UniProtKB-ARBA"/>
</dbReference>
<name>A0A8C5ML08_9ANUR</name>
<dbReference type="GO" id="GO:0004602">
    <property type="term" value="F:glutathione peroxidase activity"/>
    <property type="evidence" value="ECO:0007669"/>
    <property type="project" value="TreeGrafter"/>
</dbReference>
<comment type="pathway">
    <text evidence="14">Lipid metabolism; leukotriene C4 biosynthesis.</text>
</comment>
<dbReference type="FunFam" id="1.20.120.550:FF:000004">
    <property type="entry name" value="Microsomal glutathione S-transferase 3"/>
    <property type="match status" value="1"/>
</dbReference>
<dbReference type="Pfam" id="PF01124">
    <property type="entry name" value="MAPEG"/>
    <property type="match status" value="1"/>
</dbReference>
<evidence type="ECO:0000256" key="11">
    <source>
        <dbReference type="ARBA" id="ARBA00023139"/>
    </source>
</evidence>
<evidence type="ECO:0000256" key="6">
    <source>
        <dbReference type="ARBA" id="ARBA00022989"/>
    </source>
</evidence>
<dbReference type="InterPro" id="IPR023352">
    <property type="entry name" value="MAPEG-like_dom_sf"/>
</dbReference>
<sequence length="170" mass="19940">MTTTIQDLLPQDFAYVILTFLYSNFVIMYLAINVGKARKKYNVKYPQMYSDKENVFNCIQRAHQNTLEVYPGWLIFQLIAGLAYPISASVLGVIWVTSRLSYAWGYYTGDPQKRMKGSYGTVLDLRPLWDMREKRYHARDVQRKLWQRVGDQMGANGIYDPIIHTYMLIF</sequence>